<dbReference type="EMBL" id="FMZR01000002">
    <property type="protein sequence ID" value="SDC46790.1"/>
    <property type="molecule type" value="Genomic_DNA"/>
</dbReference>
<evidence type="ECO:0000313" key="1">
    <source>
        <dbReference type="EMBL" id="SDC46790.1"/>
    </source>
</evidence>
<organism evidence="1 2">
    <name type="scientific">Bacillus wiedmannii</name>
    <dbReference type="NCBI Taxonomy" id="1890302"/>
    <lineage>
        <taxon>Bacteria</taxon>
        <taxon>Bacillati</taxon>
        <taxon>Bacillota</taxon>
        <taxon>Bacilli</taxon>
        <taxon>Bacillales</taxon>
        <taxon>Bacillaceae</taxon>
        <taxon>Bacillus</taxon>
        <taxon>Bacillus cereus group</taxon>
    </lineage>
</organism>
<accession>A0A1G6LU95</accession>
<dbReference type="AlphaFoldDB" id="A0A1G6LU95"/>
<dbReference type="Proteomes" id="UP000183507">
    <property type="component" value="Unassembled WGS sequence"/>
</dbReference>
<sequence>MQINEAEVSENEKILLEEYKHKHDETEALHKMKEAKTGQVAEDEAISNIERVFEHVDGRNDGSTREMKPVEKPRAIQYSASMTTKKYGTLYRSTFDRIQTVCSTIIQLTGSYWCWR</sequence>
<name>A0A1G6LU95_9BACI</name>
<gene>
    <name evidence="1" type="ORF">SAMN04487767_10251</name>
</gene>
<protein>
    <submittedName>
        <fullName evidence="1">N-acetylmuramoyl-L-alanine amidase</fullName>
    </submittedName>
</protein>
<evidence type="ECO:0000313" key="2">
    <source>
        <dbReference type="Proteomes" id="UP000183507"/>
    </source>
</evidence>
<reference evidence="2" key="1">
    <citation type="submission" date="2016-10" db="EMBL/GenBank/DDBJ databases">
        <authorList>
            <person name="Varghese N."/>
        </authorList>
    </citation>
    <scope>NUCLEOTIDE SEQUENCE [LARGE SCALE GENOMIC DNA]</scope>
    <source>
        <strain evidence="2">KPR-7A</strain>
    </source>
</reference>
<proteinExistence type="predicted"/>